<dbReference type="Proteomes" id="UP000556026">
    <property type="component" value="Unassembled WGS sequence"/>
</dbReference>
<accession>A0A6V8MP44</accession>
<dbReference type="AlphaFoldDB" id="A0A6V8MP44"/>
<proteinExistence type="predicted"/>
<protein>
    <submittedName>
        <fullName evidence="2">Uncharacterized protein</fullName>
    </submittedName>
</protein>
<evidence type="ECO:0000313" key="3">
    <source>
        <dbReference type="Proteomes" id="UP000556026"/>
    </source>
</evidence>
<dbReference type="EMBL" id="BLXX01000017">
    <property type="protein sequence ID" value="GFO61657.1"/>
    <property type="molecule type" value="Genomic_DNA"/>
</dbReference>
<organism evidence="2 3">
    <name type="scientific">Geomonas silvestris</name>
    <dbReference type="NCBI Taxonomy" id="2740184"/>
    <lineage>
        <taxon>Bacteria</taxon>
        <taxon>Pseudomonadati</taxon>
        <taxon>Thermodesulfobacteriota</taxon>
        <taxon>Desulfuromonadia</taxon>
        <taxon>Geobacterales</taxon>
        <taxon>Geobacteraceae</taxon>
        <taxon>Geomonas</taxon>
    </lineage>
</organism>
<name>A0A6V8MP44_9BACT</name>
<comment type="caution">
    <text evidence="2">The sequence shown here is derived from an EMBL/GenBank/DDBJ whole genome shotgun (WGS) entry which is preliminary data.</text>
</comment>
<evidence type="ECO:0000313" key="2">
    <source>
        <dbReference type="EMBL" id="GFO61657.1"/>
    </source>
</evidence>
<keyword evidence="3" id="KW-1185">Reference proteome</keyword>
<evidence type="ECO:0000256" key="1">
    <source>
        <dbReference type="SAM" id="MobiDB-lite"/>
    </source>
</evidence>
<reference evidence="3" key="1">
    <citation type="submission" date="2020-06" db="EMBL/GenBank/DDBJ databases">
        <title>Draft genomic sequence of Geomonas sp. Red330.</title>
        <authorList>
            <person name="Itoh H."/>
            <person name="Zhenxing X."/>
            <person name="Ushijima N."/>
            <person name="Masuda Y."/>
            <person name="Shiratori Y."/>
            <person name="Senoo K."/>
        </authorList>
    </citation>
    <scope>NUCLEOTIDE SEQUENCE [LARGE SCALE GENOMIC DNA]</scope>
    <source>
        <strain evidence="3">Red330</strain>
    </source>
</reference>
<sequence length="66" mass="7083">MHDFAATPSASQQPEQLGSGGRAALLPGDEGLPVSHETANPGELPWRVPRNMTEPEKVLEMVEKSC</sequence>
<gene>
    <name evidence="2" type="ORF">GMST_39820</name>
</gene>
<feature type="region of interest" description="Disordered" evidence="1">
    <location>
        <begin position="1"/>
        <end position="51"/>
    </location>
</feature>